<proteinExistence type="predicted"/>
<dbReference type="Proteomes" id="UP000656244">
    <property type="component" value="Unassembled WGS sequence"/>
</dbReference>
<gene>
    <name evidence="1" type="ORF">H7U19_03070</name>
</gene>
<evidence type="ECO:0008006" key="3">
    <source>
        <dbReference type="Google" id="ProtNLM"/>
    </source>
</evidence>
<comment type="caution">
    <text evidence="1">The sequence shown here is derived from an EMBL/GenBank/DDBJ whole genome shotgun (WGS) entry which is preliminary data.</text>
</comment>
<protein>
    <recommendedName>
        <fullName evidence="3">STAS/SEC14 domain-containing protein</fullName>
    </recommendedName>
</protein>
<dbReference type="AlphaFoldDB" id="A0A923KG25"/>
<sequence>MKEYKLSFGTIIILKDNLAEVIINEGVVMNEVMVDLYHDFLLSYLKAPFSLLINKKNSYSYTFEAQKMIANLKEIHVMAVVVGTSGALMSTRTLIKINEENDWNIKLFHTRPEALEWIESHYVYSMAE</sequence>
<dbReference type="EMBL" id="JACNMF010000001">
    <property type="protein sequence ID" value="MBC3757371.1"/>
    <property type="molecule type" value="Genomic_DNA"/>
</dbReference>
<keyword evidence="2" id="KW-1185">Reference proteome</keyword>
<organism evidence="1 2">
    <name type="scientific">Hyunsoonleella aquatilis</name>
    <dbReference type="NCBI Taxonomy" id="2762758"/>
    <lineage>
        <taxon>Bacteria</taxon>
        <taxon>Pseudomonadati</taxon>
        <taxon>Bacteroidota</taxon>
        <taxon>Flavobacteriia</taxon>
        <taxon>Flavobacteriales</taxon>
        <taxon>Flavobacteriaceae</taxon>
    </lineage>
</organism>
<evidence type="ECO:0000313" key="2">
    <source>
        <dbReference type="Proteomes" id="UP000656244"/>
    </source>
</evidence>
<evidence type="ECO:0000313" key="1">
    <source>
        <dbReference type="EMBL" id="MBC3757371.1"/>
    </source>
</evidence>
<reference evidence="1" key="1">
    <citation type="submission" date="2020-08" db="EMBL/GenBank/DDBJ databases">
        <title>Hyunsoonleella sp. strain SJ7 genome sequencing and assembly.</title>
        <authorList>
            <person name="Kim I."/>
        </authorList>
    </citation>
    <scope>NUCLEOTIDE SEQUENCE</scope>
    <source>
        <strain evidence="1">SJ7</strain>
    </source>
</reference>
<dbReference type="RefSeq" id="WP_186558604.1">
    <property type="nucleotide sequence ID" value="NZ_JACNMF010000001.1"/>
</dbReference>
<accession>A0A923KG25</accession>
<name>A0A923KG25_9FLAO</name>